<reference evidence="2" key="1">
    <citation type="submission" date="2022-08" db="EMBL/GenBank/DDBJ databases">
        <title>Chryseobacterium antibioticum,isolated from the rhizosphere soil of Pyrola in Tibet.</title>
        <authorList>
            <person name="Kan Y."/>
        </authorList>
    </citation>
    <scope>NUCLEOTIDE SEQUENCE</scope>
    <source>
        <strain evidence="2">Pc2-12</strain>
    </source>
</reference>
<dbReference type="PANTHER" id="PTHR32305">
    <property type="match status" value="1"/>
</dbReference>
<sequence>MYKKIYISIGLLWGIHHYGQVVLNSPPAPNTEVADPQSIRMLPGFRFNSVNGSFRAYIGTTSPGNPGNTYTPITVDYSANISNTENYVYTRQYLVPTEVSDGSLQQIQSVQFFDGLGRPKQSVSIKSTPTGKDLVTHIPYDGFGRQVDSWLPVPMSSQNGNIQTGVESSANSYYQSNGINDSYPFSHKNLENSPLDRVLSQKNPGADWQNKPVSFSYETNTAGEVKKYTTVTGWVDGATSSELSVSGTYGEAQLYKNTVTDEDNNKTIEFKNGQGQTILVRKVISASENADTYYVYNEYDQLAVVIPPLASASTSVSASALEHLCYQYKYDGRNRLVEKKLPGKGWEQMVYNKKDQVILYRDTVLKNGIANFTGDQSWNFTKYDQFGRVTYTGISRDGTPRQNIQNYIDNQAANVSYEARGSSFALSGMNIEYGNVSYPTSIDKILTVSYYDTYPQGAPTVSGTILGQEVLPQSTQSSNVSTKSFPTASYVRNVENESWTKTYTYYDKKGRGIATHSLNHLGGYTKTESLLKFSGVPEYTLTEHKRAANATKINIKETFEYDHQERLVRHWNEVNGGAKELLAENLYNDLGQLQTKNVGNTTGSPLQSVKYAYNIRGWLTKLNDPSNLQNKLFAYELRYNKTDSQFSGSARYNGNISQISWITQSDAVLRNYSYEYDGLNRLKEGRFWDAMNLDRGEYHEKLSYDLNGNIKSLLRRGRQLPGYTAPEVMDDLEYHYENGEQSNKLAYLKEVGTGNALSGYPLSSGSTGSTISYDLNGNMTLQQDKGISIQYNYLNLPGKVTQNAKVTDYTYRADGVKVRKIFGTETIDYLDGFQYENGTLKFFPTAEGYFNFETGKYVYNYTDHLGNTRLSYFKNGSGAEIIEENNYYPFGLKHEGYNVLSGNPAYKYKYNGKELQENGMYDYGARFYMPDLGRWGVVDLLAEKAPNLSPFRYAYNNPVRFLDPNGAYETDGHFWTVYLMATMMGRKDAYSLAYYAEAPDNIMARNGEVMSSPSTWMDPALQRSIHALNGGRSGAARNIARNMLHSAGSMAEVGRALHYFGDSYAHTMMSDGDTMYPNGQGHLFSGHEPDKIANRPDLYLEYANSLADNLGSKLGAGKIDMFTFNYVANSGGTTEQNSAVFETEVRIREGAKTFSVAGNQVGTINNYLRERNGHFSGQAKGNVVNTDVDMYKRNKKGEWEKTTENRTFVNFTQ</sequence>
<dbReference type="PANTHER" id="PTHR32305:SF15">
    <property type="entry name" value="PROTEIN RHSA-RELATED"/>
    <property type="match status" value="1"/>
</dbReference>
<dbReference type="InterPro" id="IPR022385">
    <property type="entry name" value="Rhs_assc_core"/>
</dbReference>
<dbReference type="InterPro" id="IPR045619">
    <property type="entry name" value="DUF6443"/>
</dbReference>
<dbReference type="Gene3D" id="2.180.10.10">
    <property type="entry name" value="RHS repeat-associated core"/>
    <property type="match status" value="1"/>
</dbReference>
<protein>
    <submittedName>
        <fullName evidence="2">RHS repeat-associated core domain-containing protein</fullName>
    </submittedName>
</protein>
<evidence type="ECO:0000313" key="2">
    <source>
        <dbReference type="EMBL" id="MCT2407048.1"/>
    </source>
</evidence>
<dbReference type="Pfam" id="PF20041">
    <property type="entry name" value="DUF6443"/>
    <property type="match status" value="1"/>
</dbReference>
<comment type="caution">
    <text evidence="2">The sequence shown here is derived from an EMBL/GenBank/DDBJ whole genome shotgun (WGS) entry which is preliminary data.</text>
</comment>
<gene>
    <name evidence="2" type="ORF">NZD88_05700</name>
</gene>
<name>A0ABT2IFA9_9FLAO</name>
<evidence type="ECO:0000259" key="1">
    <source>
        <dbReference type="Pfam" id="PF20041"/>
    </source>
</evidence>
<proteinExistence type="predicted"/>
<dbReference type="EMBL" id="JANZQH010000002">
    <property type="protein sequence ID" value="MCT2407048.1"/>
    <property type="molecule type" value="Genomic_DNA"/>
</dbReference>
<dbReference type="NCBIfam" id="TIGR03696">
    <property type="entry name" value="Rhs_assc_core"/>
    <property type="match status" value="1"/>
</dbReference>
<dbReference type="InterPro" id="IPR050708">
    <property type="entry name" value="T6SS_VgrG/RHS"/>
</dbReference>
<feature type="domain" description="DUF6443" evidence="1">
    <location>
        <begin position="91"/>
        <end position="217"/>
    </location>
</feature>
<keyword evidence="3" id="KW-1185">Reference proteome</keyword>
<dbReference type="Proteomes" id="UP001142057">
    <property type="component" value="Unassembled WGS sequence"/>
</dbReference>
<evidence type="ECO:0000313" key="3">
    <source>
        <dbReference type="Proteomes" id="UP001142057"/>
    </source>
</evidence>
<organism evidence="2 3">
    <name type="scientific">Chryseobacterium pyrolae</name>
    <dbReference type="NCBI Taxonomy" id="2987481"/>
    <lineage>
        <taxon>Bacteria</taxon>
        <taxon>Pseudomonadati</taxon>
        <taxon>Bacteroidota</taxon>
        <taxon>Flavobacteriia</taxon>
        <taxon>Flavobacteriales</taxon>
        <taxon>Weeksellaceae</taxon>
        <taxon>Chryseobacterium group</taxon>
        <taxon>Chryseobacterium</taxon>
    </lineage>
</organism>
<dbReference type="RefSeq" id="WP_259828124.1">
    <property type="nucleotide sequence ID" value="NZ_JANZQH010000002.1"/>
</dbReference>
<accession>A0ABT2IFA9</accession>